<dbReference type="InterPro" id="IPR033127">
    <property type="entry name" value="UBQ-activ_enz_E1_Cys_AS"/>
</dbReference>
<evidence type="ECO:0000256" key="2">
    <source>
        <dbReference type="ARBA" id="ARBA00005673"/>
    </source>
</evidence>
<dbReference type="SMART" id="SM00985">
    <property type="entry name" value="UBA_e1_C"/>
    <property type="match status" value="1"/>
</dbReference>
<evidence type="ECO:0000313" key="11">
    <source>
        <dbReference type="Proteomes" id="UP001165065"/>
    </source>
</evidence>
<keyword evidence="4" id="KW-0547">Nucleotide-binding</keyword>
<feature type="domain" description="Ubiquitin-activating enzyme E1 C-terminal" evidence="9">
    <location>
        <begin position="775"/>
        <end position="924"/>
    </location>
</feature>
<dbReference type="InterPro" id="IPR018965">
    <property type="entry name" value="Ub-activating_enz_E1_C"/>
</dbReference>
<feature type="active site" description="Glycyl thioester intermediate" evidence="7">
    <location>
        <position position="525"/>
    </location>
</feature>
<dbReference type="Proteomes" id="UP001165065">
    <property type="component" value="Unassembled WGS sequence"/>
</dbReference>
<dbReference type="GO" id="GO:0005634">
    <property type="term" value="C:nucleus"/>
    <property type="evidence" value="ECO:0007669"/>
    <property type="project" value="TreeGrafter"/>
</dbReference>
<evidence type="ECO:0000313" key="10">
    <source>
        <dbReference type="EMBL" id="GMI43856.1"/>
    </source>
</evidence>
<dbReference type="InterPro" id="IPR042063">
    <property type="entry name" value="Ubi_acti_E1_SCCH"/>
</dbReference>
<keyword evidence="8" id="KW-0732">Signal</keyword>
<dbReference type="PANTHER" id="PTHR10953">
    <property type="entry name" value="UBIQUITIN-ACTIVATING ENZYME E1"/>
    <property type="match status" value="1"/>
</dbReference>
<dbReference type="GO" id="GO:0004839">
    <property type="term" value="F:ubiquitin activating enzyme activity"/>
    <property type="evidence" value="ECO:0007669"/>
    <property type="project" value="TreeGrafter"/>
</dbReference>
<dbReference type="InterPro" id="IPR045886">
    <property type="entry name" value="ThiF/MoeB/HesA"/>
</dbReference>
<dbReference type="PANTHER" id="PTHR10953:SF4">
    <property type="entry name" value="UBIQUITIN-ACTIVATING ENZYME E1 C-TERMINAL DOMAIN-CONTAINING PROTEIN"/>
    <property type="match status" value="1"/>
</dbReference>
<gene>
    <name evidence="10" type="ORF">TrCOL_g10004</name>
</gene>
<proteinExistence type="inferred from homology"/>
<feature type="signal peptide" evidence="8">
    <location>
        <begin position="1"/>
        <end position="17"/>
    </location>
</feature>
<keyword evidence="5" id="KW-0833">Ubl conjugation pathway</keyword>
<dbReference type="OrthoDB" id="10252231at2759"/>
<dbReference type="Gene3D" id="1.10.10.2660">
    <property type="entry name" value="Ubiquitin-activating enzyme E1, SCCH domain"/>
    <property type="match status" value="1"/>
</dbReference>
<keyword evidence="3" id="KW-0436">Ligase</keyword>
<protein>
    <recommendedName>
        <fullName evidence="9">Ubiquitin-activating enzyme E1 C-terminal domain-containing protein</fullName>
    </recommendedName>
</protein>
<evidence type="ECO:0000256" key="3">
    <source>
        <dbReference type="ARBA" id="ARBA00022598"/>
    </source>
</evidence>
<dbReference type="Gene3D" id="3.40.50.720">
    <property type="entry name" value="NAD(P)-binding Rossmann-like Domain"/>
    <property type="match status" value="1"/>
</dbReference>
<dbReference type="Pfam" id="PF10585">
    <property type="entry name" value="UBA_E1_SCCH"/>
    <property type="match status" value="2"/>
</dbReference>
<dbReference type="InterPro" id="IPR019572">
    <property type="entry name" value="UBA_E1_SCCH"/>
</dbReference>
<dbReference type="GO" id="GO:0006511">
    <property type="term" value="P:ubiquitin-dependent protein catabolic process"/>
    <property type="evidence" value="ECO:0007669"/>
    <property type="project" value="TreeGrafter"/>
</dbReference>
<evidence type="ECO:0000256" key="1">
    <source>
        <dbReference type="ARBA" id="ARBA00004906"/>
    </source>
</evidence>
<evidence type="ECO:0000259" key="9">
    <source>
        <dbReference type="SMART" id="SM00985"/>
    </source>
</evidence>
<keyword evidence="6" id="KW-0067">ATP-binding</keyword>
<dbReference type="GO" id="GO:0006974">
    <property type="term" value="P:DNA damage response"/>
    <property type="evidence" value="ECO:0007669"/>
    <property type="project" value="TreeGrafter"/>
</dbReference>
<keyword evidence="11" id="KW-1185">Reference proteome</keyword>
<dbReference type="AlphaFoldDB" id="A0A9W7GH34"/>
<sequence>MVLKFLFLLLLVTMSSSSPSGSERYTRQALTFGKQGSEAIAKSPTIHIINNSGDGSDGSGDDDDGGNACNYNSYNRAADECFKCLVLSGVRRIKCYNTKGSTMRGPFNVHNPDVDVVDVSPSSSSSATFSLESDSDIAVVFGSHSPSIESLVRSRSGSYVHVGLKGGKGCLTTSVDCITTDGDGVKVKDVHVENVGGGVFRGDNHELGLEDKIVFLGDDGEEGSQKFEVVKILSRDSFEVSPEPPPTGLKVRRVKDLVRRNDEGGVEDVWRRVVEGRGGGDVVEGDVMGGMGETETIVRDVVMGGGEDESTRSDEDVEAMVGMYMGAVAGGEVLKIITGVFTTIERVMAVDFNSPPRGGKKVKTQAKEIKKVFVVGAGAIGCEVLKSISLLSSPPSVIVTDLDKIERSNLSRQMLFGDADIGGFKSEVAAKKVRESTGLDVKAMTKNIITDVGPEIWADVDVVMSCLDNREARLHCARMCAKHGKVMIDMGTLGAKGNTYVSLPGETERWDSSEDGGDDEGVPVCTVKQFPNEPEHCVMWGKEVFEEVFIRGWKEEEEMRGEEEGGGGERKRIGELYKKYGLGGGEEDLEVAFGFARELYEQYIVFPTAKLLEQYPEDHKDEDGFDFWGGKRRRPIVVGWGGEEGLGWCKGAVKCWGEVWGRVWEEGWEERVEKMYKGAGWGGKGLVGKTCSSPPNQTPNKLVFEKDDPTNGHMAFIHCASKTRCVSYGIKALSPLETRKVAGNIIPAMIATTSLVGTLGVMELAKLSLGMKPLNAFVNLAVNTYCYARPTLCERRKSRWIEGGYTEWDAVDIRAPKKGEIKVGGVIKKLKKLVGNDVEIGSISVGDVVVYVGFLNGGDEEIMKTPFWEYVTEAYRETIEEELEEGKGDGGGVEDVPDFYMDNTMDLTVVCEGEEGEIDELPVVRVERKRINEE</sequence>
<comment type="caution">
    <text evidence="10">The sequence shown here is derived from an EMBL/GenBank/DDBJ whole genome shotgun (WGS) entry which is preliminary data.</text>
</comment>
<comment type="pathway">
    <text evidence="1">Protein modification; protein ubiquitination.</text>
</comment>
<evidence type="ECO:0000256" key="7">
    <source>
        <dbReference type="PROSITE-ProRule" id="PRU10132"/>
    </source>
</evidence>
<evidence type="ECO:0000256" key="8">
    <source>
        <dbReference type="SAM" id="SignalP"/>
    </source>
</evidence>
<comment type="similarity">
    <text evidence="2">Belongs to the ubiquitin-activating E1 family.</text>
</comment>
<reference evidence="11" key="1">
    <citation type="journal article" date="2023" name="Commun. Biol.">
        <title>Genome analysis of Parmales, the sister group of diatoms, reveals the evolutionary specialization of diatoms from phago-mixotrophs to photoautotrophs.</title>
        <authorList>
            <person name="Ban H."/>
            <person name="Sato S."/>
            <person name="Yoshikawa S."/>
            <person name="Yamada K."/>
            <person name="Nakamura Y."/>
            <person name="Ichinomiya M."/>
            <person name="Sato N."/>
            <person name="Blanc-Mathieu R."/>
            <person name="Endo H."/>
            <person name="Kuwata A."/>
            <person name="Ogata H."/>
        </authorList>
    </citation>
    <scope>NUCLEOTIDE SEQUENCE [LARGE SCALE GENOMIC DNA]</scope>
</reference>
<name>A0A9W7GH34_9STRA</name>
<dbReference type="PROSITE" id="PS00865">
    <property type="entry name" value="UBIQUITIN_ACTIVAT_2"/>
    <property type="match status" value="1"/>
</dbReference>
<dbReference type="GO" id="GO:0005524">
    <property type="term" value="F:ATP binding"/>
    <property type="evidence" value="ECO:0007669"/>
    <property type="project" value="UniProtKB-KW"/>
</dbReference>
<evidence type="ECO:0000256" key="4">
    <source>
        <dbReference type="ARBA" id="ARBA00022741"/>
    </source>
</evidence>
<evidence type="ECO:0000256" key="6">
    <source>
        <dbReference type="ARBA" id="ARBA00022840"/>
    </source>
</evidence>
<dbReference type="GO" id="GO:0005737">
    <property type="term" value="C:cytoplasm"/>
    <property type="evidence" value="ECO:0007669"/>
    <property type="project" value="TreeGrafter"/>
</dbReference>
<dbReference type="InterPro" id="IPR035985">
    <property type="entry name" value="Ubiquitin-activating_enz"/>
</dbReference>
<organism evidence="10 11">
    <name type="scientific">Triparma columacea</name>
    <dbReference type="NCBI Taxonomy" id="722753"/>
    <lineage>
        <taxon>Eukaryota</taxon>
        <taxon>Sar</taxon>
        <taxon>Stramenopiles</taxon>
        <taxon>Ochrophyta</taxon>
        <taxon>Bolidophyceae</taxon>
        <taxon>Parmales</taxon>
        <taxon>Triparmaceae</taxon>
        <taxon>Triparma</taxon>
    </lineage>
</organism>
<evidence type="ECO:0000256" key="5">
    <source>
        <dbReference type="ARBA" id="ARBA00022786"/>
    </source>
</evidence>
<dbReference type="Pfam" id="PF00899">
    <property type="entry name" value="ThiF"/>
    <property type="match status" value="1"/>
</dbReference>
<dbReference type="EMBL" id="BRYA01000201">
    <property type="protein sequence ID" value="GMI43856.1"/>
    <property type="molecule type" value="Genomic_DNA"/>
</dbReference>
<feature type="chain" id="PRO_5040869247" description="Ubiquitin-activating enzyme E1 C-terminal domain-containing protein" evidence="8">
    <location>
        <begin position="18"/>
        <end position="934"/>
    </location>
</feature>
<dbReference type="SUPFAM" id="SSF69572">
    <property type="entry name" value="Activating enzymes of the ubiquitin-like proteins"/>
    <property type="match status" value="1"/>
</dbReference>
<accession>A0A9W7GH34</accession>
<dbReference type="InterPro" id="IPR000594">
    <property type="entry name" value="ThiF_NAD_FAD-bd"/>
</dbReference>